<name>A0A9D4WJJ9_PEA</name>
<dbReference type="Gramene" id="Psat05G0120800-T1">
    <property type="protein sequence ID" value="KAI5403979.1"/>
    <property type="gene ID" value="KIW84_051208"/>
</dbReference>
<dbReference type="GO" id="GO:0003723">
    <property type="term" value="F:RNA binding"/>
    <property type="evidence" value="ECO:0007669"/>
    <property type="project" value="TreeGrafter"/>
</dbReference>
<protein>
    <recommendedName>
        <fullName evidence="2">P-type ATPase C-terminal domain-containing protein</fullName>
    </recommendedName>
</protein>
<evidence type="ECO:0000313" key="3">
    <source>
        <dbReference type="EMBL" id="KAI5403979.1"/>
    </source>
</evidence>
<dbReference type="InterPro" id="IPR032630">
    <property type="entry name" value="P_typ_ATPase_c"/>
</dbReference>
<accession>A0A9D4WJJ9</accession>
<organism evidence="3 4">
    <name type="scientific">Pisum sativum</name>
    <name type="common">Garden pea</name>
    <name type="synonym">Lathyrus oleraceus</name>
    <dbReference type="NCBI Taxonomy" id="3888"/>
    <lineage>
        <taxon>Eukaryota</taxon>
        <taxon>Viridiplantae</taxon>
        <taxon>Streptophyta</taxon>
        <taxon>Embryophyta</taxon>
        <taxon>Tracheophyta</taxon>
        <taxon>Spermatophyta</taxon>
        <taxon>Magnoliopsida</taxon>
        <taxon>eudicotyledons</taxon>
        <taxon>Gunneridae</taxon>
        <taxon>Pentapetalae</taxon>
        <taxon>rosids</taxon>
        <taxon>fabids</taxon>
        <taxon>Fabales</taxon>
        <taxon>Fabaceae</taxon>
        <taxon>Papilionoideae</taxon>
        <taxon>50 kb inversion clade</taxon>
        <taxon>NPAAA clade</taxon>
        <taxon>Hologalegina</taxon>
        <taxon>IRL clade</taxon>
        <taxon>Fabeae</taxon>
        <taxon>Lathyrus</taxon>
    </lineage>
</organism>
<keyword evidence="4" id="KW-1185">Reference proteome</keyword>
<sequence>MQGTRPDSSLRVLACVHSKHDAEAIIDLLKASSPSVRSPIQVLAVELIKMTNRPTSSLIIKDARKPSFRSNSSKLESLKQDNGDNLGSFDNLSQAIFADKLRVVSQYSSMPKDIINLCTRRHYPKLYSTGYRQEAYNMQLFWITMRDTVWQSLVLFYTPLFTYKDSSIDIWSVGSLWIIAVVILVNVHLADHHGQATLMKSVLKPGYNFDQLLVLDFKGNNMILSAKSSLIKYAQQILADISQMHPNSVVHGYIGNIIETGCFVRFFGQLTGFFSKK</sequence>
<dbReference type="PANTHER" id="PTHR23270:SF10">
    <property type="entry name" value="PROTEIN RRP5 HOMOLOG"/>
    <property type="match status" value="1"/>
</dbReference>
<comment type="caution">
    <text evidence="3">The sequence shown here is derived from an EMBL/GenBank/DDBJ whole genome shotgun (WGS) entry which is preliminary data.</text>
</comment>
<dbReference type="GO" id="GO:0006364">
    <property type="term" value="P:rRNA processing"/>
    <property type="evidence" value="ECO:0007669"/>
    <property type="project" value="InterPro"/>
</dbReference>
<reference evidence="3 4" key="1">
    <citation type="journal article" date="2022" name="Nat. Genet.">
        <title>Improved pea reference genome and pan-genome highlight genomic features and evolutionary characteristics.</title>
        <authorList>
            <person name="Yang T."/>
            <person name="Liu R."/>
            <person name="Luo Y."/>
            <person name="Hu S."/>
            <person name="Wang D."/>
            <person name="Wang C."/>
            <person name="Pandey M.K."/>
            <person name="Ge S."/>
            <person name="Xu Q."/>
            <person name="Li N."/>
            <person name="Li G."/>
            <person name="Huang Y."/>
            <person name="Saxena R.K."/>
            <person name="Ji Y."/>
            <person name="Li M."/>
            <person name="Yan X."/>
            <person name="He Y."/>
            <person name="Liu Y."/>
            <person name="Wang X."/>
            <person name="Xiang C."/>
            <person name="Varshney R.K."/>
            <person name="Ding H."/>
            <person name="Gao S."/>
            <person name="Zong X."/>
        </authorList>
    </citation>
    <scope>NUCLEOTIDE SEQUENCE [LARGE SCALE GENOMIC DNA]</scope>
    <source>
        <strain evidence="3 4">cv. Zhongwan 6</strain>
    </source>
</reference>
<gene>
    <name evidence="3" type="ORF">KIW84_051208</name>
</gene>
<evidence type="ECO:0000256" key="1">
    <source>
        <dbReference type="SAM" id="Phobius"/>
    </source>
</evidence>
<dbReference type="GO" id="GO:0032040">
    <property type="term" value="C:small-subunit processome"/>
    <property type="evidence" value="ECO:0007669"/>
    <property type="project" value="TreeGrafter"/>
</dbReference>
<feature type="transmembrane region" description="Helical" evidence="1">
    <location>
        <begin position="170"/>
        <end position="190"/>
    </location>
</feature>
<keyword evidence="1" id="KW-0472">Membrane</keyword>
<dbReference type="AlphaFoldDB" id="A0A9D4WJJ9"/>
<dbReference type="EMBL" id="JAMSHJ010000005">
    <property type="protein sequence ID" value="KAI5403979.1"/>
    <property type="molecule type" value="Genomic_DNA"/>
</dbReference>
<keyword evidence="1" id="KW-0812">Transmembrane</keyword>
<evidence type="ECO:0000259" key="2">
    <source>
        <dbReference type="Pfam" id="PF16212"/>
    </source>
</evidence>
<dbReference type="PANTHER" id="PTHR23270">
    <property type="entry name" value="PROGRAMMED CELL DEATH PROTEIN 11 PRE-RRNA PROCESSING PROTEIN RRP5"/>
    <property type="match status" value="1"/>
</dbReference>
<feature type="domain" description="P-type ATPase C-terminal" evidence="2">
    <location>
        <begin position="121"/>
        <end position="192"/>
    </location>
</feature>
<keyword evidence="1" id="KW-1133">Transmembrane helix</keyword>
<evidence type="ECO:0000313" key="4">
    <source>
        <dbReference type="Proteomes" id="UP001058974"/>
    </source>
</evidence>
<proteinExistence type="predicted"/>
<dbReference type="Pfam" id="PF16212">
    <property type="entry name" value="PhoLip_ATPase_C"/>
    <property type="match status" value="1"/>
</dbReference>
<dbReference type="InterPro" id="IPR045209">
    <property type="entry name" value="Rrp5"/>
</dbReference>
<dbReference type="Proteomes" id="UP001058974">
    <property type="component" value="Chromosome 5"/>
</dbReference>